<dbReference type="Proteomes" id="UP000318538">
    <property type="component" value="Chromosome"/>
</dbReference>
<reference evidence="1 2" key="1">
    <citation type="submission" date="2019-02" db="EMBL/GenBank/DDBJ databases">
        <title>Deep-cultivation of Planctomycetes and their phenomic and genomic characterization uncovers novel biology.</title>
        <authorList>
            <person name="Wiegand S."/>
            <person name="Jogler M."/>
            <person name="Boedeker C."/>
            <person name="Pinto D."/>
            <person name="Vollmers J."/>
            <person name="Rivas-Marin E."/>
            <person name="Kohn T."/>
            <person name="Peeters S.H."/>
            <person name="Heuer A."/>
            <person name="Rast P."/>
            <person name="Oberbeckmann S."/>
            <person name="Bunk B."/>
            <person name="Jeske O."/>
            <person name="Meyerdierks A."/>
            <person name="Storesund J.E."/>
            <person name="Kallscheuer N."/>
            <person name="Luecker S."/>
            <person name="Lage O.M."/>
            <person name="Pohl T."/>
            <person name="Merkel B.J."/>
            <person name="Hornburger P."/>
            <person name="Mueller R.-W."/>
            <person name="Bruemmer F."/>
            <person name="Labrenz M."/>
            <person name="Spormann A.M."/>
            <person name="Op den Camp H."/>
            <person name="Overmann J."/>
            <person name="Amann R."/>
            <person name="Jetten M.S.M."/>
            <person name="Mascher T."/>
            <person name="Medema M.H."/>
            <person name="Devos D.P."/>
            <person name="Kaster A.-K."/>
            <person name="Ovreas L."/>
            <person name="Rohde M."/>
            <person name="Galperin M.Y."/>
            <person name="Jogler C."/>
        </authorList>
    </citation>
    <scope>NUCLEOTIDE SEQUENCE [LARGE SCALE GENOMIC DNA]</scope>
    <source>
        <strain evidence="1 2">K22_7</strain>
    </source>
</reference>
<name>A0A517N895_9BACT</name>
<proteinExistence type="predicted"/>
<protein>
    <recommendedName>
        <fullName evidence="3">General secretion pathway protein K</fullName>
    </recommendedName>
</protein>
<evidence type="ECO:0000313" key="2">
    <source>
        <dbReference type="Proteomes" id="UP000318538"/>
    </source>
</evidence>
<accession>A0A517N895</accession>
<keyword evidence="2" id="KW-1185">Reference proteome</keyword>
<dbReference type="OrthoDB" id="284059at2"/>
<gene>
    <name evidence="1" type="ORF">K227x_17330</name>
</gene>
<evidence type="ECO:0008006" key="3">
    <source>
        <dbReference type="Google" id="ProtNLM"/>
    </source>
</evidence>
<dbReference type="KEGG" id="rlc:K227x_17330"/>
<evidence type="ECO:0000313" key="1">
    <source>
        <dbReference type="EMBL" id="QDT03351.1"/>
    </source>
</evidence>
<dbReference type="AlphaFoldDB" id="A0A517N895"/>
<sequence length="128" mass="14018">MVNRTRHHRRQGSALLICTLAATVLSMATLAIVRSQQLAIARIDATRTSLSGQATADGLMQRTIAMLRVDPTLQGQYQDTRVKGAEPWIDVQPISSSETLVQIYLYKGSKIPIVRRMVNLKSLGGGKS</sequence>
<organism evidence="1 2">
    <name type="scientific">Rubripirellula lacrimiformis</name>
    <dbReference type="NCBI Taxonomy" id="1930273"/>
    <lineage>
        <taxon>Bacteria</taxon>
        <taxon>Pseudomonadati</taxon>
        <taxon>Planctomycetota</taxon>
        <taxon>Planctomycetia</taxon>
        <taxon>Pirellulales</taxon>
        <taxon>Pirellulaceae</taxon>
        <taxon>Rubripirellula</taxon>
    </lineage>
</organism>
<dbReference type="EMBL" id="CP036525">
    <property type="protein sequence ID" value="QDT03351.1"/>
    <property type="molecule type" value="Genomic_DNA"/>
</dbReference>